<keyword evidence="7" id="KW-0031">Aminopeptidase</keyword>
<dbReference type="InterPro" id="IPR036005">
    <property type="entry name" value="Creatinase/aminopeptidase-like"/>
</dbReference>
<evidence type="ECO:0000256" key="1">
    <source>
        <dbReference type="ARBA" id="ARBA00001936"/>
    </source>
</evidence>
<dbReference type="Gene3D" id="3.90.230.10">
    <property type="entry name" value="Creatinase/methionine aminopeptidase superfamily"/>
    <property type="match status" value="1"/>
</dbReference>
<dbReference type="FunFam" id="3.90.230.10:FF:000014">
    <property type="entry name" value="Aminopeptidase P family protein"/>
    <property type="match status" value="1"/>
</dbReference>
<dbReference type="GO" id="GO:0004177">
    <property type="term" value="F:aminopeptidase activity"/>
    <property type="evidence" value="ECO:0007669"/>
    <property type="project" value="UniProtKB-KW"/>
</dbReference>
<organism evidence="7 8">
    <name type="scientific">Kroppenstedtia eburnea</name>
    <dbReference type="NCBI Taxonomy" id="714067"/>
    <lineage>
        <taxon>Bacteria</taxon>
        <taxon>Bacillati</taxon>
        <taxon>Bacillota</taxon>
        <taxon>Bacilli</taxon>
        <taxon>Bacillales</taxon>
        <taxon>Thermoactinomycetaceae</taxon>
        <taxon>Kroppenstedtia</taxon>
    </lineage>
</organism>
<dbReference type="AlphaFoldDB" id="A0A1N7IL36"/>
<proteinExistence type="inferred from homology"/>
<dbReference type="PANTHER" id="PTHR46112:SF3">
    <property type="entry name" value="AMINOPEPTIDASE YPDF"/>
    <property type="match status" value="1"/>
</dbReference>
<feature type="domain" description="Creatinase N-terminal" evidence="6">
    <location>
        <begin position="4"/>
        <end position="129"/>
    </location>
</feature>
<evidence type="ECO:0000256" key="2">
    <source>
        <dbReference type="ARBA" id="ARBA00008766"/>
    </source>
</evidence>
<comment type="similarity">
    <text evidence="2">Belongs to the peptidase M24B family.</text>
</comment>
<keyword evidence="3" id="KW-0479">Metal-binding</keyword>
<dbReference type="InterPro" id="IPR029149">
    <property type="entry name" value="Creatin/AminoP/Spt16_N"/>
</dbReference>
<sequence length="356" mass="40023">MEKRLMRLRRLMEERGIEALLISHPVNRRYLTGFTGSSGWVVVTRKEQILITDFRYRGQVKDQAPHFEFVEHQGNPFADVKQILDRSGVRAIAFEENHLTFSQHRKLAESLGSLQTVPSSDLVERLRLIKDEEEIQRIRDAVAVSDGAFERILKEMRPGMTERDISLRLEFLMREAGAESSSFDMIIASGPRSALPHGVASDRVLETGDLVTMDFGAYYQGYCSDMTRTVMLGSPSERQREIYGIVLEAQKRAIQAIKPGISGKEVDATARDYIRDHGYGEAFGHSTGHGLGMELHEGPTLSYRNERGLEPGMVVTVEPGIYLPDVGGVRIEDNVLVTDEGYEVLTKSPKELIQID</sequence>
<evidence type="ECO:0000256" key="3">
    <source>
        <dbReference type="ARBA" id="ARBA00022723"/>
    </source>
</evidence>
<dbReference type="OrthoDB" id="9806388at2"/>
<gene>
    <name evidence="7" type="ORF">SAMN05421790_10155</name>
</gene>
<protein>
    <submittedName>
        <fullName evidence="7">Xaa-Pro aminopeptidase</fullName>
    </submittedName>
</protein>
<dbReference type="CDD" id="cd01092">
    <property type="entry name" value="APP-like"/>
    <property type="match status" value="1"/>
</dbReference>
<dbReference type="Pfam" id="PF00557">
    <property type="entry name" value="Peptidase_M24"/>
    <property type="match status" value="1"/>
</dbReference>
<dbReference type="GO" id="GO:0046872">
    <property type="term" value="F:metal ion binding"/>
    <property type="evidence" value="ECO:0007669"/>
    <property type="project" value="UniProtKB-KW"/>
</dbReference>
<reference evidence="8" key="1">
    <citation type="submission" date="2017-01" db="EMBL/GenBank/DDBJ databases">
        <authorList>
            <person name="Varghese N."/>
            <person name="Submissions S."/>
        </authorList>
    </citation>
    <scope>NUCLEOTIDE SEQUENCE [LARGE SCALE GENOMIC DNA]</scope>
    <source>
        <strain evidence="8">DSM 45196</strain>
    </source>
</reference>
<dbReference type="RefSeq" id="WP_076522747.1">
    <property type="nucleotide sequence ID" value="NZ_CP048103.1"/>
</dbReference>
<dbReference type="EMBL" id="FTOD01000001">
    <property type="protein sequence ID" value="SIS37797.1"/>
    <property type="molecule type" value="Genomic_DNA"/>
</dbReference>
<dbReference type="InterPro" id="IPR001131">
    <property type="entry name" value="Peptidase_M24B_aminopep-P_CS"/>
</dbReference>
<keyword evidence="4" id="KW-0378">Hydrolase</keyword>
<dbReference type="Proteomes" id="UP000186795">
    <property type="component" value="Unassembled WGS sequence"/>
</dbReference>
<dbReference type="InterPro" id="IPR000587">
    <property type="entry name" value="Creatinase_N"/>
</dbReference>
<accession>A0A1N7IL36</accession>
<evidence type="ECO:0000259" key="5">
    <source>
        <dbReference type="Pfam" id="PF00557"/>
    </source>
</evidence>
<dbReference type="PANTHER" id="PTHR46112">
    <property type="entry name" value="AMINOPEPTIDASE"/>
    <property type="match status" value="1"/>
</dbReference>
<comment type="cofactor">
    <cofactor evidence="1">
        <name>Mn(2+)</name>
        <dbReference type="ChEBI" id="CHEBI:29035"/>
    </cofactor>
</comment>
<dbReference type="SUPFAM" id="SSF55920">
    <property type="entry name" value="Creatinase/aminopeptidase"/>
    <property type="match status" value="1"/>
</dbReference>
<dbReference type="GO" id="GO:0008235">
    <property type="term" value="F:metalloexopeptidase activity"/>
    <property type="evidence" value="ECO:0007669"/>
    <property type="project" value="UniProtKB-ARBA"/>
</dbReference>
<dbReference type="Pfam" id="PF01321">
    <property type="entry name" value="Creatinase_N"/>
    <property type="match status" value="1"/>
</dbReference>
<dbReference type="InterPro" id="IPR001714">
    <property type="entry name" value="Pept_M24_MAP"/>
</dbReference>
<keyword evidence="8" id="KW-1185">Reference proteome</keyword>
<dbReference type="InterPro" id="IPR000994">
    <property type="entry name" value="Pept_M24"/>
</dbReference>
<evidence type="ECO:0000313" key="8">
    <source>
        <dbReference type="Proteomes" id="UP000186795"/>
    </source>
</evidence>
<evidence type="ECO:0000256" key="4">
    <source>
        <dbReference type="ARBA" id="ARBA00022801"/>
    </source>
</evidence>
<dbReference type="Gene3D" id="3.40.350.10">
    <property type="entry name" value="Creatinase/prolidase N-terminal domain"/>
    <property type="match status" value="1"/>
</dbReference>
<dbReference type="PROSITE" id="PS00491">
    <property type="entry name" value="PROLINE_PEPTIDASE"/>
    <property type="match status" value="1"/>
</dbReference>
<feature type="domain" description="Peptidase M24" evidence="5">
    <location>
        <begin position="137"/>
        <end position="339"/>
    </location>
</feature>
<keyword evidence="7" id="KW-0645">Protease</keyword>
<dbReference type="InterPro" id="IPR050659">
    <property type="entry name" value="Peptidase_M24B"/>
</dbReference>
<name>A0A1N7IL36_9BACL</name>
<evidence type="ECO:0000313" key="7">
    <source>
        <dbReference type="EMBL" id="SIS37797.1"/>
    </source>
</evidence>
<evidence type="ECO:0000259" key="6">
    <source>
        <dbReference type="Pfam" id="PF01321"/>
    </source>
</evidence>
<dbReference type="PRINTS" id="PR00599">
    <property type="entry name" value="MAPEPTIDASE"/>
</dbReference>